<dbReference type="OrthoDB" id="9032021at2"/>
<gene>
    <name evidence="1" type="ORF">AWB72_04223</name>
</gene>
<organism evidence="1 2">
    <name type="scientific">Caballeronia concitans</name>
    <dbReference type="NCBI Taxonomy" id="1777133"/>
    <lineage>
        <taxon>Bacteria</taxon>
        <taxon>Pseudomonadati</taxon>
        <taxon>Pseudomonadota</taxon>
        <taxon>Betaproteobacteria</taxon>
        <taxon>Burkholderiales</taxon>
        <taxon>Burkholderiaceae</taxon>
        <taxon>Caballeronia</taxon>
    </lineage>
</organism>
<accession>A0A658R1Q2</accession>
<dbReference type="RefSeq" id="WP_143754660.1">
    <property type="nucleotide sequence ID" value="NZ_FCNV02000010.1"/>
</dbReference>
<dbReference type="Proteomes" id="UP000198263">
    <property type="component" value="Unassembled WGS sequence"/>
</dbReference>
<dbReference type="EMBL" id="FCNV02000010">
    <property type="protein sequence ID" value="SAL40344.1"/>
    <property type="molecule type" value="Genomic_DNA"/>
</dbReference>
<proteinExistence type="predicted"/>
<comment type="caution">
    <text evidence="1">The sequence shown here is derived from an EMBL/GenBank/DDBJ whole genome shotgun (WGS) entry which is preliminary data.</text>
</comment>
<evidence type="ECO:0000313" key="1">
    <source>
        <dbReference type="EMBL" id="SAL40344.1"/>
    </source>
</evidence>
<dbReference type="AlphaFoldDB" id="A0A658R1Q2"/>
<reference evidence="1 2" key="1">
    <citation type="submission" date="2016-01" db="EMBL/GenBank/DDBJ databases">
        <authorList>
            <person name="Peeters C."/>
        </authorList>
    </citation>
    <scope>NUCLEOTIDE SEQUENCE [LARGE SCALE GENOMIC DNA]</scope>
    <source>
        <strain evidence="1">LMG 29315</strain>
    </source>
</reference>
<name>A0A658R1Q2_9BURK</name>
<evidence type="ECO:0000313" key="2">
    <source>
        <dbReference type="Proteomes" id="UP000198263"/>
    </source>
</evidence>
<sequence>MLAASRPDERDYVLFVSNATGWRSHARLATTAMLDALRKMTPIVSEASNLPDAHACNRWNVLYYTERGSLKVSLATAALRRSLSLATPSRETYRAWDEAHYHRCRAWTLWNDDRRDDAHLAASHAMSMLRDAAPGQDIDENDSLRLADSIIEYLPDELPVIEEQWRCLTASWALPRRREIDMRIARLDACARHAKGDLSGAIERCADARHSLELFGPEATTSSSITRRG</sequence>
<keyword evidence="2" id="KW-1185">Reference proteome</keyword>
<protein>
    <submittedName>
        <fullName evidence="1">Uncharacterized protein</fullName>
    </submittedName>
</protein>